<keyword evidence="2" id="KW-1185">Reference proteome</keyword>
<reference evidence="1" key="1">
    <citation type="submission" date="2017-07" db="EMBL/GenBank/DDBJ databases">
        <title>Taro Niue Genome Assembly and Annotation.</title>
        <authorList>
            <person name="Atibalentja N."/>
            <person name="Keating K."/>
            <person name="Fields C.J."/>
        </authorList>
    </citation>
    <scope>NUCLEOTIDE SEQUENCE</scope>
    <source>
        <strain evidence="1">Niue_2</strain>
        <tissue evidence="1">Leaf</tissue>
    </source>
</reference>
<proteinExistence type="predicted"/>
<organism evidence="1 2">
    <name type="scientific">Colocasia esculenta</name>
    <name type="common">Wild taro</name>
    <name type="synonym">Arum esculentum</name>
    <dbReference type="NCBI Taxonomy" id="4460"/>
    <lineage>
        <taxon>Eukaryota</taxon>
        <taxon>Viridiplantae</taxon>
        <taxon>Streptophyta</taxon>
        <taxon>Embryophyta</taxon>
        <taxon>Tracheophyta</taxon>
        <taxon>Spermatophyta</taxon>
        <taxon>Magnoliopsida</taxon>
        <taxon>Liliopsida</taxon>
        <taxon>Araceae</taxon>
        <taxon>Aroideae</taxon>
        <taxon>Colocasieae</taxon>
        <taxon>Colocasia</taxon>
    </lineage>
</organism>
<evidence type="ECO:0000313" key="1">
    <source>
        <dbReference type="EMBL" id="MQL70599.1"/>
    </source>
</evidence>
<gene>
    <name evidence="1" type="ORF">Taro_002908</name>
</gene>
<dbReference type="Proteomes" id="UP000652761">
    <property type="component" value="Unassembled WGS sequence"/>
</dbReference>
<sequence>MSLGSGLPVRLVVKVFRAEDALSGAGEVAVAPSMGFSGYPGFWQLVRRGNHVRMASVAWACCRRGGFGVLRRLLPSCSWTMQSVATRLRGGSCAVLSGLDTGLISQ</sequence>
<evidence type="ECO:0000313" key="2">
    <source>
        <dbReference type="Proteomes" id="UP000652761"/>
    </source>
</evidence>
<comment type="caution">
    <text evidence="1">The sequence shown here is derived from an EMBL/GenBank/DDBJ whole genome shotgun (WGS) entry which is preliminary data.</text>
</comment>
<accession>A0A843TQ86</accession>
<name>A0A843TQ86_COLES</name>
<dbReference type="AlphaFoldDB" id="A0A843TQ86"/>
<protein>
    <submittedName>
        <fullName evidence="1">Uncharacterized protein</fullName>
    </submittedName>
</protein>
<dbReference type="EMBL" id="NMUH01000072">
    <property type="protein sequence ID" value="MQL70599.1"/>
    <property type="molecule type" value="Genomic_DNA"/>
</dbReference>